<accession>A0A165NTC6</accession>
<evidence type="ECO:0000256" key="1">
    <source>
        <dbReference type="ARBA" id="ARBA00005234"/>
    </source>
</evidence>
<dbReference type="InParanoid" id="A0A165NTC6"/>
<keyword evidence="2" id="KW-0645">Protease</keyword>
<dbReference type="AlphaFoldDB" id="A0A165NTC6"/>
<reference evidence="6 7" key="1">
    <citation type="journal article" date="2016" name="Mol. Biol. Evol.">
        <title>Comparative Genomics of Early-Diverging Mushroom-Forming Fungi Provides Insights into the Origins of Lignocellulose Decay Capabilities.</title>
        <authorList>
            <person name="Nagy L.G."/>
            <person name="Riley R."/>
            <person name="Tritt A."/>
            <person name="Adam C."/>
            <person name="Daum C."/>
            <person name="Floudas D."/>
            <person name="Sun H."/>
            <person name="Yadav J.S."/>
            <person name="Pangilinan J."/>
            <person name="Larsson K.H."/>
            <person name="Matsuura K."/>
            <person name="Barry K."/>
            <person name="Labutti K."/>
            <person name="Kuo R."/>
            <person name="Ohm R.A."/>
            <person name="Bhattacharya S.S."/>
            <person name="Shirouzu T."/>
            <person name="Yoshinaga Y."/>
            <person name="Martin F.M."/>
            <person name="Grigoriev I.V."/>
            <person name="Hibbett D.S."/>
        </authorList>
    </citation>
    <scope>NUCLEOTIDE SEQUENCE [LARGE SCALE GENOMIC DNA]</scope>
    <source>
        <strain evidence="6 7">HHB12029</strain>
    </source>
</reference>
<dbReference type="PROSITE" id="PS50600">
    <property type="entry name" value="ULP_PROTEASE"/>
    <property type="match status" value="1"/>
</dbReference>
<evidence type="ECO:0000256" key="2">
    <source>
        <dbReference type="ARBA" id="ARBA00022670"/>
    </source>
</evidence>
<dbReference type="GO" id="GO:0008234">
    <property type="term" value="F:cysteine-type peptidase activity"/>
    <property type="evidence" value="ECO:0007669"/>
    <property type="project" value="InterPro"/>
</dbReference>
<feature type="compositionally biased region" description="Basic and acidic residues" evidence="4">
    <location>
        <begin position="298"/>
        <end position="310"/>
    </location>
</feature>
<dbReference type="Gene3D" id="3.40.395.10">
    <property type="entry name" value="Adenoviral Proteinase, Chain A"/>
    <property type="match status" value="1"/>
</dbReference>
<sequence>MPKEDFAPLLQCLEPKKHGQRLPSGPVDAFAAIVQEDVERTGDCDFAIFSSWLASAVLGEQHFKTQPSLETYVRYAVRLLDCPLPELEEVPALLMSRVRWAIPLVRANHWVFVYIDYGKKQYFYEDSIPQSGAINWALPLFRQIVDAIRTAFHLVPCDWKAYTHLVRHPAKADAQHDNWSCGLFVMMALRRFASGTGVVRDADKHITALYALERLLQLPASTPSSTAPQPLETVTIPEATALTSVDRPATRSSTGDIPATPNAVSDASPISPGAANNMEVDPVSTERDGTSTSGGSKRRADAVDRVHTDNEPDTDDEKRTAKRAKGASQPRGRKKNETERRQQLENDNRILEVRPLKVKCRGCKQWIALHHERTYDTTHWDAHAERCSGFASSIPPPRKSKDTKPKGNHTIHTFFGKKTDAPRPETSTQPRFPPPPQPVPCTHLRGADYAEYISRTLTRVYGGISPFQKAEHIRQLFPYKPFTTSKKGKFPAHNTDQLSVPADGNAEIEEADFTSAEKTRLDETLLAFSRWEVNYEFRFLSDECEKLSHDPGLLKSLRRKREEAALPIEEQRHILLQRQKYTTVYAKAPESRSIEAKLKDPVLFQLWTEMERSSPGACFLSLYKQSLEGKLESETTFLEVCKMFTDRVRRETSENKNLKYGIRYSEHVINFAVLMRSFGSNSAQQYSIFRGAFGGPSPRHLRTLTANSDDTMHNPALRFENIARFKRFVDTVKWRGPIVKAGDCTKVKPRLTYSNEFGGHILGSVLDLNSCEVDVADDIDTVMKRVRDADATANQCRAILLSIPLPQYRPFVVALLPANGTDTGEHIHALDMELLDMCKTLKLPLLGLAADGAAAECLAMHLMDNESSPSRISYINAPLGIDISAPIIPGIGPVISVTDIEHARKTSRNQAQYGTHTASLGNGYFVNKTLVNLYETGESGMVQRDVKDTDKQDDGAARRNFHDKAVNAMVATDDTGQLAVKPGFHGFFVFTLCLCELSQYVPIRVQCSDDIQHSL</sequence>
<dbReference type="InterPro" id="IPR003653">
    <property type="entry name" value="Peptidase_C48_C"/>
</dbReference>
<evidence type="ECO:0000259" key="5">
    <source>
        <dbReference type="PROSITE" id="PS50600"/>
    </source>
</evidence>
<feature type="domain" description="Ubiquitin-like protease family profile" evidence="5">
    <location>
        <begin position="1"/>
        <end position="192"/>
    </location>
</feature>
<gene>
    <name evidence="6" type="ORF">EXIGLDRAFT_760954</name>
</gene>
<proteinExistence type="inferred from homology"/>
<feature type="region of interest" description="Disordered" evidence="4">
    <location>
        <begin position="221"/>
        <end position="343"/>
    </location>
</feature>
<evidence type="ECO:0000313" key="7">
    <source>
        <dbReference type="Proteomes" id="UP000077266"/>
    </source>
</evidence>
<organism evidence="6 7">
    <name type="scientific">Exidia glandulosa HHB12029</name>
    <dbReference type="NCBI Taxonomy" id="1314781"/>
    <lineage>
        <taxon>Eukaryota</taxon>
        <taxon>Fungi</taxon>
        <taxon>Dikarya</taxon>
        <taxon>Basidiomycota</taxon>
        <taxon>Agaricomycotina</taxon>
        <taxon>Agaricomycetes</taxon>
        <taxon>Auriculariales</taxon>
        <taxon>Exidiaceae</taxon>
        <taxon>Exidia</taxon>
    </lineage>
</organism>
<dbReference type="SUPFAM" id="SSF54001">
    <property type="entry name" value="Cysteine proteinases"/>
    <property type="match status" value="1"/>
</dbReference>
<feature type="compositionally biased region" description="Low complexity" evidence="4">
    <location>
        <begin position="221"/>
        <end position="231"/>
    </location>
</feature>
<comment type="similarity">
    <text evidence="1">Belongs to the peptidase C48 family.</text>
</comment>
<dbReference type="OrthoDB" id="2436145at2759"/>
<protein>
    <recommendedName>
        <fullName evidence="5">Ubiquitin-like protease family profile domain-containing protein</fullName>
    </recommendedName>
</protein>
<name>A0A165NTC6_EXIGL</name>
<feature type="region of interest" description="Disordered" evidence="4">
    <location>
        <begin position="389"/>
        <end position="438"/>
    </location>
</feature>
<keyword evidence="7" id="KW-1185">Reference proteome</keyword>
<dbReference type="EMBL" id="KV425895">
    <property type="protein sequence ID" value="KZW01192.1"/>
    <property type="molecule type" value="Genomic_DNA"/>
</dbReference>
<evidence type="ECO:0000256" key="4">
    <source>
        <dbReference type="SAM" id="MobiDB-lite"/>
    </source>
</evidence>
<keyword evidence="3" id="KW-0378">Hydrolase</keyword>
<evidence type="ECO:0000313" key="6">
    <source>
        <dbReference type="EMBL" id="KZW01192.1"/>
    </source>
</evidence>
<dbReference type="STRING" id="1314781.A0A165NTC6"/>
<dbReference type="Proteomes" id="UP000077266">
    <property type="component" value="Unassembled WGS sequence"/>
</dbReference>
<dbReference type="GO" id="GO:0019783">
    <property type="term" value="F:ubiquitin-like protein peptidase activity"/>
    <property type="evidence" value="ECO:0007669"/>
    <property type="project" value="UniProtKB-ARBA"/>
</dbReference>
<dbReference type="InterPro" id="IPR038765">
    <property type="entry name" value="Papain-like_cys_pep_sf"/>
</dbReference>
<evidence type="ECO:0000256" key="3">
    <source>
        <dbReference type="ARBA" id="ARBA00022801"/>
    </source>
</evidence>
<dbReference type="GO" id="GO:0006508">
    <property type="term" value="P:proteolysis"/>
    <property type="evidence" value="ECO:0007669"/>
    <property type="project" value="UniProtKB-KW"/>
</dbReference>